<evidence type="ECO:0000256" key="2">
    <source>
        <dbReference type="ARBA" id="ARBA00022679"/>
    </source>
</evidence>
<dbReference type="InterPro" id="IPR043502">
    <property type="entry name" value="DNA/RNA_pol_sf"/>
</dbReference>
<dbReference type="SUPFAM" id="SSF56672">
    <property type="entry name" value="DNA/RNA polymerases"/>
    <property type="match status" value="1"/>
</dbReference>
<organism evidence="4">
    <name type="scientific">Zhangzhou Mitov tick virus 2</name>
    <dbReference type="NCBI Taxonomy" id="2972211"/>
    <lineage>
        <taxon>Viruses</taxon>
        <taxon>Riboviria</taxon>
        <taxon>Orthornavirae</taxon>
        <taxon>Lenarviricota</taxon>
        <taxon>Howeltoviricetes</taxon>
        <taxon>Cryppavirales</taxon>
        <taxon>Mitoviridae</taxon>
    </lineage>
</organism>
<keyword evidence="3" id="KW-0548">Nucleotidyltransferase</keyword>
<proteinExistence type="predicted"/>
<sequence>MTLVSRIVTLFKTNGATHVVLYLKEATRIVQSFVSGNPVFSTEFPISLKGGLPSIIPGPLRLLMRQRDLDTFRGVLSVLAVYRVIQIPGKLKLGSIYEPFKGHSTTLPQYEVNKCSSEIFKFRSKPEYTLKPIKLLRLGTAGPNHSVSMLGIPLDILAWSQSPLFPKLQTWLSLVPGGEDFLRLIFQELEVSKLYKTSKPLILGRLSEKMEAAGKVRIFAITDSITQSLFGPLSDGIFKILRNLPMDGTFDQDAPVKHLLNLSKEGSLDGQTFYSYDLSAATDRLPIDFQVQVLNRLIGNQLALLWKEILVDRDWYLKGVPYRYSVGQPMGALSSWAMLALSHHVIVRIAANRVGLPGFSHYALLGDDIVIANDAVATSYHAIMTQVLGVDINLSKSMVSKHSFEFAKRIVTLDGEVSAIGPKNLLVALKTMKGIPSVLLDAYSKGVRLSEESIDKLYQSVPTVRKSQLQKMIWLVKGPFGFVPTSEGLSADLQLYDSLSVVCIDRLLDSFDEAIYLHNRELWYRNLKLLDELIFNLKSLDSWPGFSSRYDPIGSPVYEHLLQIYQSDVDDLLGSEPQLPNYSNSLGAIKLKTWTWKPPVMQALTEKLKEDVGSTFLPLDPFKVERVILPLSHSNKVSNFWYKLRELMKNRVSFKFPGSA</sequence>
<evidence type="ECO:0000256" key="3">
    <source>
        <dbReference type="ARBA" id="ARBA00022695"/>
    </source>
</evidence>
<name>A0A9E8A9X2_9VIRU</name>
<dbReference type="PANTHER" id="PTHR34456">
    <property type="entry name" value="MITOVIRUS RNA-DEPENDENT RNA POLYMERASE"/>
    <property type="match status" value="1"/>
</dbReference>
<dbReference type="PANTHER" id="PTHR34456:SF13">
    <property type="entry name" value="REVERSE TRANSCRIPTASE DOMAIN-CONTAINING PROTEIN"/>
    <property type="match status" value="1"/>
</dbReference>
<dbReference type="GO" id="GO:0003968">
    <property type="term" value="F:RNA-directed RNA polymerase activity"/>
    <property type="evidence" value="ECO:0007669"/>
    <property type="project" value="UniProtKB-KW"/>
</dbReference>
<dbReference type="Pfam" id="PF05919">
    <property type="entry name" value="Mitovir_RNA_pol"/>
    <property type="match status" value="1"/>
</dbReference>
<keyword evidence="2" id="KW-0808">Transferase</keyword>
<dbReference type="InterPro" id="IPR008686">
    <property type="entry name" value="RNA_pol_mitovir"/>
</dbReference>
<evidence type="ECO:0000256" key="1">
    <source>
        <dbReference type="ARBA" id="ARBA00022484"/>
    </source>
</evidence>
<evidence type="ECO:0000313" key="4">
    <source>
        <dbReference type="EMBL" id="UYL95347.1"/>
    </source>
</evidence>
<dbReference type="EMBL" id="ON746408">
    <property type="protein sequence ID" value="UYL95347.1"/>
    <property type="molecule type" value="Genomic_RNA"/>
</dbReference>
<accession>A0A9E8A9X2</accession>
<keyword evidence="1 4" id="KW-0696">RNA-directed RNA polymerase</keyword>
<reference evidence="4" key="1">
    <citation type="submission" date="2022-05" db="EMBL/GenBank/DDBJ databases">
        <authorList>
            <person name="Cao W."/>
            <person name="Jia N."/>
            <person name="Lam T.T.-Y."/>
            <person name="Ni X."/>
            <person name="Liu J."/>
        </authorList>
    </citation>
    <scope>NUCLEOTIDE SEQUENCE</scope>
    <source>
        <strain evidence="4">TIGMIC 1</strain>
    </source>
</reference>
<protein>
    <submittedName>
        <fullName evidence="4">RNA-dependent RNA polymerase</fullName>
    </submittedName>
</protein>